<sequence length="465" mass="48205">AAVVGHSQGEIAAACVAGALSLEDAARVVALRSRELLRLSGRGGMVSLAAPEAHVRELLIPYDERIGVAAVNGPEAVVVAGEPAALEALLADCTRQTVRARRLPVDYAAHSAQVTDVGDALRTALAGVRPRTPEVPLYSTVTGDVVDGAVLDADYWYRNLREPVAFAGATESLLAAGHDLFVEMSPHPVLTAAVTQTAERAGRPVGAVGTVRRDDGGTDRLLTSLAEAWTHGAPVDWAAVLPPPTGAHVALPTYAFQHQRYWLPTPGRSADAVTAAATAPEPAAGPPVTDPAAELAARLAPLDETDRRRTVLDLVLAHAAAQLGHSGTAAVEPDRPFVAAGFDSMLAVTFRTGLSAATGIELPPTVVFDHPTPAGLAAHLHERLAAPPGPERPVLAQLDRLADALAGAGTDTPDADEIGIRLRDLLSTWNSRRPRDGDAGGANGADTATATADELFELLDNNYGA</sequence>
<dbReference type="RefSeq" id="WP_159044000.1">
    <property type="nucleotide sequence ID" value="NZ_LGCN01000263.1"/>
</dbReference>
<evidence type="ECO:0000313" key="6">
    <source>
        <dbReference type="EMBL" id="KOT27784.1"/>
    </source>
</evidence>
<evidence type="ECO:0000313" key="7">
    <source>
        <dbReference type="Proteomes" id="UP000037773"/>
    </source>
</evidence>
<comment type="caution">
    <text evidence="6">The sequence shown here is derived from an EMBL/GenBank/DDBJ whole genome shotgun (WGS) entry which is preliminary data.</text>
</comment>
<dbReference type="PANTHER" id="PTHR43775:SF37">
    <property type="entry name" value="SI:DKEY-61P9.11"/>
    <property type="match status" value="1"/>
</dbReference>
<dbReference type="FunFam" id="1.10.1200.10:FF:000007">
    <property type="entry name" value="Probable polyketide synthase pks17"/>
    <property type="match status" value="1"/>
</dbReference>
<dbReference type="AlphaFoldDB" id="A0A0M8QCK7"/>
<dbReference type="Pfam" id="PF00698">
    <property type="entry name" value="Acyl_transf_1"/>
    <property type="match status" value="1"/>
</dbReference>
<keyword evidence="2" id="KW-0597">Phosphoprotein</keyword>
<dbReference type="GO" id="GO:0004312">
    <property type="term" value="F:fatty acid synthase activity"/>
    <property type="evidence" value="ECO:0007669"/>
    <property type="project" value="TreeGrafter"/>
</dbReference>
<accession>A0A0M8QCK7</accession>
<keyword evidence="7" id="KW-1185">Reference proteome</keyword>
<organism evidence="6 7">
    <name type="scientific">Streptomyces caelestis</name>
    <dbReference type="NCBI Taxonomy" id="36816"/>
    <lineage>
        <taxon>Bacteria</taxon>
        <taxon>Bacillati</taxon>
        <taxon>Actinomycetota</taxon>
        <taxon>Actinomycetes</taxon>
        <taxon>Kitasatosporales</taxon>
        <taxon>Streptomycetaceae</taxon>
        <taxon>Streptomyces</taxon>
    </lineage>
</organism>
<name>A0A0M8QCK7_9ACTN</name>
<dbReference type="SMART" id="SM00827">
    <property type="entry name" value="PKS_AT"/>
    <property type="match status" value="1"/>
</dbReference>
<dbReference type="GO" id="GO:0006633">
    <property type="term" value="P:fatty acid biosynthetic process"/>
    <property type="evidence" value="ECO:0007669"/>
    <property type="project" value="TreeGrafter"/>
</dbReference>
<feature type="domain" description="Carrier" evidence="5">
    <location>
        <begin position="309"/>
        <end position="384"/>
    </location>
</feature>
<dbReference type="InterPro" id="IPR001227">
    <property type="entry name" value="Ac_transferase_dom_sf"/>
</dbReference>
<evidence type="ECO:0000256" key="1">
    <source>
        <dbReference type="ARBA" id="ARBA00022450"/>
    </source>
</evidence>
<dbReference type="PANTHER" id="PTHR43775">
    <property type="entry name" value="FATTY ACID SYNTHASE"/>
    <property type="match status" value="1"/>
</dbReference>
<dbReference type="OrthoDB" id="4220818at2"/>
<dbReference type="PROSITE" id="PS50075">
    <property type="entry name" value="CARRIER"/>
    <property type="match status" value="1"/>
</dbReference>
<dbReference type="GO" id="GO:0017000">
    <property type="term" value="P:antibiotic biosynthetic process"/>
    <property type="evidence" value="ECO:0007669"/>
    <property type="project" value="UniProtKB-KW"/>
</dbReference>
<dbReference type="Gene3D" id="1.10.1200.10">
    <property type="entry name" value="ACP-like"/>
    <property type="match status" value="1"/>
</dbReference>
<protein>
    <recommendedName>
        <fullName evidence="5">Carrier domain-containing protein</fullName>
    </recommendedName>
</protein>
<dbReference type="SUPFAM" id="SSF52151">
    <property type="entry name" value="FabD/lysophospholipase-like"/>
    <property type="match status" value="1"/>
</dbReference>
<keyword evidence="3" id="KW-0808">Transferase</keyword>
<dbReference type="InterPro" id="IPR050091">
    <property type="entry name" value="PKS_NRPS_Biosynth_Enz"/>
</dbReference>
<dbReference type="EMBL" id="LGCN01000263">
    <property type="protein sequence ID" value="KOT27784.1"/>
    <property type="molecule type" value="Genomic_DNA"/>
</dbReference>
<feature type="non-terminal residue" evidence="6">
    <location>
        <position position="1"/>
    </location>
</feature>
<dbReference type="PATRIC" id="fig|36816.3.peg.7828"/>
<dbReference type="Gene3D" id="3.30.70.3290">
    <property type="match status" value="1"/>
</dbReference>
<dbReference type="Pfam" id="PF00550">
    <property type="entry name" value="PP-binding"/>
    <property type="match status" value="1"/>
</dbReference>
<keyword evidence="4" id="KW-0045">Antibiotic biosynthesis</keyword>
<dbReference type="GO" id="GO:0031177">
    <property type="term" value="F:phosphopantetheine binding"/>
    <property type="evidence" value="ECO:0007669"/>
    <property type="project" value="InterPro"/>
</dbReference>
<keyword evidence="1" id="KW-0596">Phosphopantetheine</keyword>
<dbReference type="InterPro" id="IPR016036">
    <property type="entry name" value="Malonyl_transacylase_ACP-bd"/>
</dbReference>
<evidence type="ECO:0000259" key="5">
    <source>
        <dbReference type="PROSITE" id="PS50075"/>
    </source>
</evidence>
<dbReference type="SMART" id="SM01294">
    <property type="entry name" value="PKS_PP_betabranch"/>
    <property type="match status" value="1"/>
</dbReference>
<dbReference type="InterPro" id="IPR036736">
    <property type="entry name" value="ACP-like_sf"/>
</dbReference>
<dbReference type="InterPro" id="IPR020806">
    <property type="entry name" value="PKS_PP-bd"/>
</dbReference>
<proteinExistence type="predicted"/>
<evidence type="ECO:0000256" key="4">
    <source>
        <dbReference type="ARBA" id="ARBA00023194"/>
    </source>
</evidence>
<gene>
    <name evidence="6" type="ORF">ADK41_36050</name>
</gene>
<dbReference type="InterPro" id="IPR009081">
    <property type="entry name" value="PP-bd_ACP"/>
</dbReference>
<dbReference type="SMART" id="SM00823">
    <property type="entry name" value="PKS_PP"/>
    <property type="match status" value="1"/>
</dbReference>
<dbReference type="SUPFAM" id="SSF55048">
    <property type="entry name" value="Probable ACP-binding domain of malonyl-CoA ACP transacylase"/>
    <property type="match status" value="1"/>
</dbReference>
<dbReference type="SUPFAM" id="SSF47336">
    <property type="entry name" value="ACP-like"/>
    <property type="match status" value="1"/>
</dbReference>
<dbReference type="Gene3D" id="3.40.366.10">
    <property type="entry name" value="Malonyl-Coenzyme A Acyl Carrier Protein, domain 2"/>
    <property type="match status" value="1"/>
</dbReference>
<dbReference type="InterPro" id="IPR016035">
    <property type="entry name" value="Acyl_Trfase/lysoPLipase"/>
</dbReference>
<dbReference type="InterPro" id="IPR014043">
    <property type="entry name" value="Acyl_transferase_dom"/>
</dbReference>
<dbReference type="Proteomes" id="UP000037773">
    <property type="component" value="Unassembled WGS sequence"/>
</dbReference>
<evidence type="ECO:0000256" key="3">
    <source>
        <dbReference type="ARBA" id="ARBA00022679"/>
    </source>
</evidence>
<evidence type="ECO:0000256" key="2">
    <source>
        <dbReference type="ARBA" id="ARBA00022553"/>
    </source>
</evidence>
<reference evidence="6 7" key="1">
    <citation type="submission" date="2015-07" db="EMBL/GenBank/DDBJ databases">
        <authorList>
            <person name="Noorani M."/>
        </authorList>
    </citation>
    <scope>NUCLEOTIDE SEQUENCE [LARGE SCALE GENOMIC DNA]</scope>
    <source>
        <strain evidence="6 7">NRRL B-24567</strain>
    </source>
</reference>